<dbReference type="SMART" id="SM01419">
    <property type="entry name" value="Thiol-ester_cl"/>
    <property type="match status" value="1"/>
</dbReference>
<gene>
    <name evidence="2" type="ORF">MMAB1_2838</name>
</gene>
<dbReference type="Gene3D" id="1.50.10.20">
    <property type="match status" value="1"/>
</dbReference>
<dbReference type="InterPro" id="IPR013783">
    <property type="entry name" value="Ig-like_fold"/>
</dbReference>
<dbReference type="Gene3D" id="2.60.40.10">
    <property type="entry name" value="Immunoglobulins"/>
    <property type="match status" value="1"/>
</dbReference>
<dbReference type="InterPro" id="IPR047565">
    <property type="entry name" value="Alpha-macroglob_thiol-ester_cl"/>
</dbReference>
<dbReference type="InterPro" id="IPR008965">
    <property type="entry name" value="CBM2/CBM3_carb-bd_dom_sf"/>
</dbReference>
<accession>A0A0X3BPR9</accession>
<evidence type="ECO:0000313" key="2">
    <source>
        <dbReference type="EMBL" id="CVK34051.1"/>
    </source>
</evidence>
<dbReference type="SUPFAM" id="SSF49384">
    <property type="entry name" value="Carbohydrate-binding domain"/>
    <property type="match status" value="1"/>
</dbReference>
<dbReference type="OrthoDB" id="112062at2157"/>
<dbReference type="Proteomes" id="UP000069850">
    <property type="component" value="Chromosome 1"/>
</dbReference>
<dbReference type="SUPFAM" id="SSF48239">
    <property type="entry name" value="Terpenoid cyclases/Protein prenyltransferases"/>
    <property type="match status" value="1"/>
</dbReference>
<organism evidence="2 3">
    <name type="scientific">Methanoculleus bourgensis</name>
    <dbReference type="NCBI Taxonomy" id="83986"/>
    <lineage>
        <taxon>Archaea</taxon>
        <taxon>Methanobacteriati</taxon>
        <taxon>Methanobacteriota</taxon>
        <taxon>Stenosarchaea group</taxon>
        <taxon>Methanomicrobia</taxon>
        <taxon>Methanomicrobiales</taxon>
        <taxon>Methanomicrobiaceae</taxon>
        <taxon>Methanoculleus</taxon>
    </lineage>
</organism>
<dbReference type="RefSeq" id="WP_157203714.1">
    <property type="nucleotide sequence ID" value="NZ_LT158599.1"/>
</dbReference>
<protein>
    <recommendedName>
        <fullName evidence="1">Alpha-macroglobulin-like TED domain-containing protein</fullName>
    </recommendedName>
</protein>
<dbReference type="Pfam" id="PF07678">
    <property type="entry name" value="TED_complement"/>
    <property type="match status" value="1"/>
</dbReference>
<dbReference type="GO" id="GO:0005615">
    <property type="term" value="C:extracellular space"/>
    <property type="evidence" value="ECO:0007669"/>
    <property type="project" value="InterPro"/>
</dbReference>
<dbReference type="Gene3D" id="1.10.1330.10">
    <property type="entry name" value="Dockerin domain"/>
    <property type="match status" value="1"/>
</dbReference>
<reference evidence="2 3" key="1">
    <citation type="submission" date="2016-01" db="EMBL/GenBank/DDBJ databases">
        <authorList>
            <person name="Manzoor S."/>
        </authorList>
    </citation>
    <scope>NUCLEOTIDE SEQUENCE [LARGE SCALE GENOMIC DNA]</scope>
    <source>
        <strain evidence="2">Methanoculleus sp MAB1</strain>
    </source>
</reference>
<dbReference type="Gene3D" id="2.60.40.680">
    <property type="match status" value="1"/>
</dbReference>
<name>A0A0X3BPR9_9EURY</name>
<dbReference type="EMBL" id="LT158599">
    <property type="protein sequence ID" value="CVK34051.1"/>
    <property type="molecule type" value="Genomic_DNA"/>
</dbReference>
<dbReference type="InterPro" id="IPR011626">
    <property type="entry name" value="Alpha-macroglobulin_TED"/>
</dbReference>
<feature type="domain" description="Alpha-macroglobulin-like TED" evidence="1">
    <location>
        <begin position="1135"/>
        <end position="1295"/>
    </location>
</feature>
<evidence type="ECO:0000259" key="1">
    <source>
        <dbReference type="Pfam" id="PF07678"/>
    </source>
</evidence>
<proteinExistence type="predicted"/>
<dbReference type="InterPro" id="IPR036439">
    <property type="entry name" value="Dockerin_dom_sf"/>
</dbReference>
<dbReference type="KEGG" id="mema:MMAB1_2838"/>
<dbReference type="GO" id="GO:0030246">
    <property type="term" value="F:carbohydrate binding"/>
    <property type="evidence" value="ECO:0007669"/>
    <property type="project" value="InterPro"/>
</dbReference>
<dbReference type="GeneID" id="27138376"/>
<sequence length="1973" mass="215021">MKKYLLTLLVFALCMLVTAAGAALIEAPGSYREAVVPAGSTGVFPVSVGDLTNAEGVYFNLTFDNTLLSVESVSANDAIPGSRVTANINNESGWMQVAVTNTEGITVEEWPCTPLVDITFRSTGIEGESPLQFVGTMGYNSTYSQGFELEEFYGAYNGTIRVVESPSTIRAPSGELAPGESRTFAVSVDNLAGATQIWFELMYDGSYLIIDDIQPALPGAVITQASANNGIYEFEPTALESVPEEVRLNLQQHHGSNMMYMELEIPGGLTTTGYTDVVDITFRPTNRTGTGDLDFYYHCTYLDENESTQFFDLQTPGRIVTNGGGRYPVLGEFQAPSGTIDVGSQKVLPIMVRSLDNAEGAYVQVKWNSAIINVTSVSLNEAARDAGVTLDGCQYSSDYYEPVGYLEAGIGNLTNLNTASWTPLLDLTVRANATSGRTPVNIFGTAYTIPGENVSIVYPPASLENGQISITVPEKADLNGNLVPWPDYVKKYADGSLHFTQTMVIENTGNKAVTEDFDIRGTFCSKEAEFPVSGGIAPGENITYHVTMHVKPDHEGGTRISMIGGQEHERRYDVTTRGDVQTGNHTIALQIDVNDVIDEIDKDNNYVEADVVVTYPDLVPVWKMEYVGGPSSSNTTILDTSHAPGTWKITFGAENIGKVFADPTTLNFTVGEGAPTVYTVPKLEPGENWTETISVDVGRVFTTYSVEVNANRAEAEEDYDNNSLTESIGSTAVTVVFPPVYGSSDDDDDTKVEIWITNISRTAPVTEFKLPVKYDPTICYYNGTFDVLGGVDVESSYGRVTLSGKNLELRGDTLIATLKMRALADSGRMSILDSSKSAYVMTGNAYLDLEIIRGTFEQKSTTDASVAVFAPRSGPADQNQTVSVTIQNQKSNNVNVSAKLTATNETASEALWEMSDIYLTGRASKTFTIDTWQPVGGAYTLNATITGDNVTGNNIASRPIVIDSYELNVTEQNKRYWNAWYGYDRSVLRDEHLWLGTYFTANQSGMVDATLAITYPDGTPVDESAFEFHPYYPAQNPVYAYDSEWNSVAWYYVTPRQLGDFNYSITLKARGESAYVNGTIKVREPNVDIKVMNTILVTNETGDVTMTFPVFNRTPSEGRNVQILLSAGADGRTLQGLESLIGYPHGCPEQVMSPALAALRVKQYYEERGALNNKTNTTVRTAMQKALDHMNPPDGYNAQQLAGQSYGDGSGGWAWGTSAWSTPSMFYTFYPNYVITELLRDNDAAFWNVDANMSNIDLNASANWLIGRQKEEGRWSDWGYISNDVEWTGFISENLANEYPYLNNTMKGAVNASLRKSCNWLLDQNYEEDYKEKDTGTLALSYAILGLVAIRDHGIGDAEEINITVDALKGQLYNKSTLSGSEIYWSDSSRWDTYESTASAVLALNRSGMSADELSGGITHLIGNRAGRSYSGGWGSTRTSAAVINTLTGVVPQKPGVFAVDVEIKRVGDDTPVLPQKRIEFNETSFGFEHTLLIGELDALYGSGELNDTAKVIISNKSDAGAKNPSKLSISIDSFEQVPKSIAIATIPDMYIDPLATDFDLQIDVPDPGALNEGDERDVGFTIDNTKDDSIDQNTMIIEIPISNEVNFTGNATGADAAYYLTGSTQKFISHMYNATEKKLYIYPGSDNASAPSIRAKETKTFFVPLKFGTSGNITVEARAYPMYNDTWMALGTGGTYVLGYGNVTLAAVDETNAPMTAEFYVDNKCVGDGPGTTIVNTTELEGAHRIAIKSGDIWINSTVNVTPSESVTYTAHFASDRRVPYIAQAEGTAGEIQVMPPAIEDTISDDSPNHWNAATKAMKSFNSTIASSGGRATIAVEIPTVNRTIGEVELNENVTVLVRNASGGWFEVNSSSGYSLEDGVLTLFNIDTVDVDGVSIRFEGRKLGDVTGDNRIDTSDARDVAWYYVNRADNPLTHNQRLYSDVNNDGIIDPGDARDIAWKYVGGVYDDNYQFL</sequence>
<evidence type="ECO:0000313" key="3">
    <source>
        <dbReference type="Proteomes" id="UP000069850"/>
    </source>
</evidence>
<dbReference type="InterPro" id="IPR008930">
    <property type="entry name" value="Terpenoid_cyclase/PrenylTrfase"/>
</dbReference>
<dbReference type="GO" id="GO:0000272">
    <property type="term" value="P:polysaccharide catabolic process"/>
    <property type="evidence" value="ECO:0007669"/>
    <property type="project" value="InterPro"/>
</dbReference>